<evidence type="ECO:0000313" key="1">
    <source>
        <dbReference type="EMBL" id="KAH6930293.1"/>
    </source>
</evidence>
<proteinExistence type="predicted"/>
<sequence length="338" mass="36175">MGSNGPRFSRRRLSAVSLVMATDSETETSCPGPPDTSATPPPSAAGDFRPTASAHVAIARTGRLPMGMPSGRYVLPSGCIDQYRNATVGSPSTPPEYCVARTNTPQPLTNHVARAAAAALGSNRDRQPLLIGECTLPLQDGTVSPTQYCMIGLVFAGVCVAAAPVIVDTTGRRCTTSHDLRKPLDQAQLRSPGLDEGKSMVSFPCRRRQNTPNYQGLNIFELFPNIANSVGTTVAADVDSPTVTTAVVSSAFVKRTLYRLDRFNAKTVSDLGTHRADVNQICYAVTPFKRAFCNIRRSVASLEGVIPQIILSAQFGLKSHTYWKFFAAAGVREGKLSL</sequence>
<protein>
    <submittedName>
        <fullName evidence="1">Uncharacterized protein</fullName>
    </submittedName>
</protein>
<comment type="caution">
    <text evidence="1">The sequence shown here is derived from an EMBL/GenBank/DDBJ whole genome shotgun (WGS) entry which is preliminary data.</text>
</comment>
<gene>
    <name evidence="1" type="ORF">HPB50_012541</name>
</gene>
<reference evidence="1" key="1">
    <citation type="submission" date="2020-05" db="EMBL/GenBank/DDBJ databases">
        <title>Large-scale comparative analyses of tick genomes elucidate their genetic diversity and vector capacities.</title>
        <authorList>
            <person name="Jia N."/>
            <person name="Wang J."/>
            <person name="Shi W."/>
            <person name="Du L."/>
            <person name="Sun Y."/>
            <person name="Zhan W."/>
            <person name="Jiang J."/>
            <person name="Wang Q."/>
            <person name="Zhang B."/>
            <person name="Ji P."/>
            <person name="Sakyi L.B."/>
            <person name="Cui X."/>
            <person name="Yuan T."/>
            <person name="Jiang B."/>
            <person name="Yang W."/>
            <person name="Lam T.T.-Y."/>
            <person name="Chang Q."/>
            <person name="Ding S."/>
            <person name="Wang X."/>
            <person name="Zhu J."/>
            <person name="Ruan X."/>
            <person name="Zhao L."/>
            <person name="Wei J."/>
            <person name="Que T."/>
            <person name="Du C."/>
            <person name="Cheng J."/>
            <person name="Dai P."/>
            <person name="Han X."/>
            <person name="Huang E."/>
            <person name="Gao Y."/>
            <person name="Liu J."/>
            <person name="Shao H."/>
            <person name="Ye R."/>
            <person name="Li L."/>
            <person name="Wei W."/>
            <person name="Wang X."/>
            <person name="Wang C."/>
            <person name="Yang T."/>
            <person name="Huo Q."/>
            <person name="Li W."/>
            <person name="Guo W."/>
            <person name="Chen H."/>
            <person name="Zhou L."/>
            <person name="Ni X."/>
            <person name="Tian J."/>
            <person name="Zhou Y."/>
            <person name="Sheng Y."/>
            <person name="Liu T."/>
            <person name="Pan Y."/>
            <person name="Xia L."/>
            <person name="Li J."/>
            <person name="Zhao F."/>
            <person name="Cao W."/>
        </authorList>
    </citation>
    <scope>NUCLEOTIDE SEQUENCE</scope>
    <source>
        <strain evidence="1">Hyas-2018</strain>
    </source>
</reference>
<keyword evidence="2" id="KW-1185">Reference proteome</keyword>
<organism evidence="1 2">
    <name type="scientific">Hyalomma asiaticum</name>
    <name type="common">Tick</name>
    <dbReference type="NCBI Taxonomy" id="266040"/>
    <lineage>
        <taxon>Eukaryota</taxon>
        <taxon>Metazoa</taxon>
        <taxon>Ecdysozoa</taxon>
        <taxon>Arthropoda</taxon>
        <taxon>Chelicerata</taxon>
        <taxon>Arachnida</taxon>
        <taxon>Acari</taxon>
        <taxon>Parasitiformes</taxon>
        <taxon>Ixodida</taxon>
        <taxon>Ixodoidea</taxon>
        <taxon>Ixodidae</taxon>
        <taxon>Hyalomminae</taxon>
        <taxon>Hyalomma</taxon>
    </lineage>
</organism>
<accession>A0ACB7S6A3</accession>
<name>A0ACB7S6A3_HYAAI</name>
<dbReference type="EMBL" id="CM023485">
    <property type="protein sequence ID" value="KAH6930293.1"/>
    <property type="molecule type" value="Genomic_DNA"/>
</dbReference>
<dbReference type="Proteomes" id="UP000821845">
    <property type="component" value="Chromosome 5"/>
</dbReference>
<evidence type="ECO:0000313" key="2">
    <source>
        <dbReference type="Proteomes" id="UP000821845"/>
    </source>
</evidence>